<dbReference type="Proteomes" id="UP000240904">
    <property type="component" value="Unassembled WGS sequence"/>
</dbReference>
<reference evidence="1 2" key="1">
    <citation type="submission" date="2018-03" db="EMBL/GenBank/DDBJ databases">
        <title>Whole genome sequencing of Histamine producing bacteria.</title>
        <authorList>
            <person name="Butler K."/>
        </authorList>
    </citation>
    <scope>NUCLEOTIDE SEQUENCE [LARGE SCALE GENOMIC DNA]</scope>
    <source>
        <strain evidence="1 2">DSM 16190</strain>
    </source>
</reference>
<comment type="caution">
    <text evidence="1">The sequence shown here is derived from an EMBL/GenBank/DDBJ whole genome shotgun (WGS) entry which is preliminary data.</text>
</comment>
<dbReference type="RefSeq" id="WP_107282249.1">
    <property type="nucleotide sequence ID" value="NZ_PYMC01000002.1"/>
</dbReference>
<dbReference type="Pfam" id="PF11659">
    <property type="entry name" value="DUF3261"/>
    <property type="match status" value="1"/>
</dbReference>
<evidence type="ECO:0000313" key="2">
    <source>
        <dbReference type="Proteomes" id="UP000240904"/>
    </source>
</evidence>
<name>A0A2T3N3E1_9GAMM</name>
<gene>
    <name evidence="1" type="ORF">C9I89_05060</name>
</gene>
<proteinExistence type="predicted"/>
<dbReference type="InterPro" id="IPR021675">
    <property type="entry name" value="DUF3261"/>
</dbReference>
<evidence type="ECO:0000313" key="1">
    <source>
        <dbReference type="EMBL" id="PSW06886.1"/>
    </source>
</evidence>
<dbReference type="EMBL" id="PYMC01000002">
    <property type="protein sequence ID" value="PSW06886.1"/>
    <property type="molecule type" value="Genomic_DNA"/>
</dbReference>
<dbReference type="AlphaFoldDB" id="A0A2T3N3E1"/>
<dbReference type="OrthoDB" id="5915284at2"/>
<sequence length="216" mass="23827">MKLAAKNRQLLTSVRLTKPVLLTKAFGLVILLTVISGCASKPEPQANQVNIAPDTYVTLPAPADLGRTLTASQLITAQWAEQSHQLPVQLQVDHQKIALAGFSSWGSRILSLSYENQTIEASVLPGLGETLPQPEQVLFNLMLTLWPVDAWRSPLQSIGWQLIEISQHRQLIDDRGNVVADVEYKATPHLAGDIVFTHYPLGYTITIKTLNYSPLK</sequence>
<protein>
    <submittedName>
        <fullName evidence="1">DUF3261 domain-containing protein</fullName>
    </submittedName>
</protein>
<keyword evidence="2" id="KW-1185">Reference proteome</keyword>
<organism evidence="1 2">
    <name type="scientific">Photobacterium lipolyticum</name>
    <dbReference type="NCBI Taxonomy" id="266810"/>
    <lineage>
        <taxon>Bacteria</taxon>
        <taxon>Pseudomonadati</taxon>
        <taxon>Pseudomonadota</taxon>
        <taxon>Gammaproteobacteria</taxon>
        <taxon>Vibrionales</taxon>
        <taxon>Vibrionaceae</taxon>
        <taxon>Photobacterium</taxon>
    </lineage>
</organism>
<accession>A0A2T3N3E1</accession>